<name>A0ABY8D7Z5_9HYPH</name>
<dbReference type="RefSeq" id="WP_280736153.1">
    <property type="nucleotide sequence ID" value="NZ_CP120368.1"/>
</dbReference>
<gene>
    <name evidence="2" type="ORF">PYH38_005640</name>
</gene>
<keyword evidence="1" id="KW-0472">Membrane</keyword>
<accession>A0ABY8D7Z5</accession>
<keyword evidence="3" id="KW-1185">Reference proteome</keyword>
<dbReference type="Proteomes" id="UP001235547">
    <property type="component" value="Chromosome 1"/>
</dbReference>
<keyword evidence="1" id="KW-1133">Transmembrane helix</keyword>
<organism evidence="2 3">
    <name type="scientific">Sinorhizobium numidicum</name>
    <dbReference type="NCBI Taxonomy" id="680248"/>
    <lineage>
        <taxon>Bacteria</taxon>
        <taxon>Pseudomonadati</taxon>
        <taxon>Pseudomonadota</taxon>
        <taxon>Alphaproteobacteria</taxon>
        <taxon>Hyphomicrobiales</taxon>
        <taxon>Rhizobiaceae</taxon>
        <taxon>Sinorhizobium/Ensifer group</taxon>
        <taxon>Sinorhizobium</taxon>
    </lineage>
</organism>
<evidence type="ECO:0000313" key="3">
    <source>
        <dbReference type="Proteomes" id="UP001235547"/>
    </source>
</evidence>
<dbReference type="EMBL" id="CP120371">
    <property type="protein sequence ID" value="WEX85241.1"/>
    <property type="molecule type" value="Genomic_DNA"/>
</dbReference>
<keyword evidence="1" id="KW-0812">Transmembrane</keyword>
<sequence>MLKFIDPDHPFYRPLWIRLLIVGLCAVWTAVEFMSDQTIWGMIFLAVTAYTACALLIFYKPKQSGDDKTDPADGPK</sequence>
<evidence type="ECO:0008006" key="4">
    <source>
        <dbReference type="Google" id="ProtNLM"/>
    </source>
</evidence>
<feature type="transmembrane region" description="Helical" evidence="1">
    <location>
        <begin position="12"/>
        <end position="31"/>
    </location>
</feature>
<proteinExistence type="predicted"/>
<feature type="transmembrane region" description="Helical" evidence="1">
    <location>
        <begin position="37"/>
        <end position="59"/>
    </location>
</feature>
<reference evidence="2 3" key="1">
    <citation type="submission" date="2023-03" db="EMBL/GenBank/DDBJ databases">
        <authorList>
            <person name="Kaur S."/>
            <person name="Espinosa-Saiz D."/>
            <person name="Velazquez E."/>
            <person name="Menendez E."/>
            <person name="diCenzo G.C."/>
        </authorList>
    </citation>
    <scope>NUCLEOTIDE SEQUENCE [LARGE SCALE GENOMIC DNA]</scope>
    <source>
        <strain evidence="2 3">LMG 27395</strain>
    </source>
</reference>
<evidence type="ECO:0000313" key="2">
    <source>
        <dbReference type="EMBL" id="WEX85241.1"/>
    </source>
</evidence>
<evidence type="ECO:0000256" key="1">
    <source>
        <dbReference type="SAM" id="Phobius"/>
    </source>
</evidence>
<protein>
    <recommendedName>
        <fullName evidence="4">DUF3329 domain-containing protein</fullName>
    </recommendedName>
</protein>